<dbReference type="PROSITE" id="PS51257">
    <property type="entry name" value="PROKAR_LIPOPROTEIN"/>
    <property type="match status" value="1"/>
</dbReference>
<feature type="chain" id="PRO_5039539297" description="Sporulation and spore germination" evidence="1">
    <location>
        <begin position="18"/>
        <end position="171"/>
    </location>
</feature>
<keyword evidence="1" id="KW-0732">Signal</keyword>
<dbReference type="RefSeq" id="WP_143227841.1">
    <property type="nucleotide sequence ID" value="NZ_FZOR01000001.1"/>
</dbReference>
<sequence>MRPPRVLAVLAACAALAGCGIRPTGTIRAGGPPSAAAYPATVTVYLVHGGRLRAVTRPGLPGEPHLGIGQLSVPPTTRERDMGLRTEIRERLVAYSVVDEHGPVTRRAILVVRPAGRPDTPRRWSRTALAQIACTAQAVPGIDRVNLSSTPKLDGTVWTSLACDDFADLLE</sequence>
<proteinExistence type="predicted"/>
<evidence type="ECO:0000313" key="3">
    <source>
        <dbReference type="Proteomes" id="UP000198318"/>
    </source>
</evidence>
<evidence type="ECO:0000313" key="2">
    <source>
        <dbReference type="EMBL" id="SNS14982.1"/>
    </source>
</evidence>
<organism evidence="2 3">
    <name type="scientific">Actinomadura meyerae</name>
    <dbReference type="NCBI Taxonomy" id="240840"/>
    <lineage>
        <taxon>Bacteria</taxon>
        <taxon>Bacillati</taxon>
        <taxon>Actinomycetota</taxon>
        <taxon>Actinomycetes</taxon>
        <taxon>Streptosporangiales</taxon>
        <taxon>Thermomonosporaceae</taxon>
        <taxon>Actinomadura</taxon>
    </lineage>
</organism>
<feature type="signal peptide" evidence="1">
    <location>
        <begin position="1"/>
        <end position="17"/>
    </location>
</feature>
<protein>
    <recommendedName>
        <fullName evidence="4">Sporulation and spore germination</fullName>
    </recommendedName>
</protein>
<name>A0A239C4Z9_9ACTN</name>
<dbReference type="Proteomes" id="UP000198318">
    <property type="component" value="Unassembled WGS sequence"/>
</dbReference>
<dbReference type="EMBL" id="FZOR01000001">
    <property type="protein sequence ID" value="SNS14982.1"/>
    <property type="molecule type" value="Genomic_DNA"/>
</dbReference>
<dbReference type="AlphaFoldDB" id="A0A239C4Z9"/>
<gene>
    <name evidence="2" type="ORF">SAMN05443665_1001219</name>
</gene>
<evidence type="ECO:0008006" key="4">
    <source>
        <dbReference type="Google" id="ProtNLM"/>
    </source>
</evidence>
<evidence type="ECO:0000256" key="1">
    <source>
        <dbReference type="SAM" id="SignalP"/>
    </source>
</evidence>
<accession>A0A239C4Z9</accession>
<reference evidence="2 3" key="1">
    <citation type="submission" date="2017-06" db="EMBL/GenBank/DDBJ databases">
        <authorList>
            <person name="Kim H.J."/>
            <person name="Triplett B.A."/>
        </authorList>
    </citation>
    <scope>NUCLEOTIDE SEQUENCE [LARGE SCALE GENOMIC DNA]</scope>
    <source>
        <strain evidence="2 3">DSM 44715</strain>
    </source>
</reference>
<dbReference type="OrthoDB" id="3626511at2"/>
<keyword evidence="3" id="KW-1185">Reference proteome</keyword>